<keyword evidence="1" id="KW-0406">Ion transport</keyword>
<keyword evidence="4" id="KW-1185">Reference proteome</keyword>
<sequence length="357" mass="38181">MALGQPHPSCHRNVRSTPAPDTVLQVRQFVLETLNAALFPGVSSSGESSDDDSDFDKRLAKLPTSSSTSLDLPDGSSTDGIAESEFRNEEQGMERNGLEGSGSIMIGSSDGMILLLERAFTKGHSVGNAAVKLKTLRMASNVSLSRVQEARRRSQFWTRLFVFPQIVLLVTKAVGDLLGTDGIADEMIKFNGFPFLEKEDHAYGVDVSAVMRTDLYTVPEKGLRVKDYSFDQFFLTTESLISSTDVKGFPVVSVVASGSDSSLSSSWSEVVTAVEGDGGKPVLLGYIGKTELKFVLDKFRKTAGHLDPKTACLFGSPLPPPPPSAPVSASDTFFSPTPGTGNAQFGSLDAERSVGIV</sequence>
<dbReference type="PANTHER" id="PTHR45711:SF9">
    <property type="entry name" value="ANION_PROTON EXCHANGE TRANSPORTER GEF1"/>
    <property type="match status" value="1"/>
</dbReference>
<keyword evidence="1" id="KW-0813">Transport</keyword>
<dbReference type="AlphaFoldDB" id="A0AA38JMW1"/>
<evidence type="ECO:0000256" key="2">
    <source>
        <dbReference type="SAM" id="MobiDB-lite"/>
    </source>
</evidence>
<reference evidence="3" key="2">
    <citation type="journal article" date="2023" name="Proc. Natl. Acad. Sci. U.S.A.">
        <title>A global phylogenomic analysis of the shiitake genus Lentinula.</title>
        <authorList>
            <person name="Sierra-Patev S."/>
            <person name="Min B."/>
            <person name="Naranjo-Ortiz M."/>
            <person name="Looney B."/>
            <person name="Konkel Z."/>
            <person name="Slot J.C."/>
            <person name="Sakamoto Y."/>
            <person name="Steenwyk J.L."/>
            <person name="Rokas A."/>
            <person name="Carro J."/>
            <person name="Camarero S."/>
            <person name="Ferreira P."/>
            <person name="Molpeceres G."/>
            <person name="Ruiz-Duenas F.J."/>
            <person name="Serrano A."/>
            <person name="Henrissat B."/>
            <person name="Drula E."/>
            <person name="Hughes K.W."/>
            <person name="Mata J.L."/>
            <person name="Ishikawa N.K."/>
            <person name="Vargas-Isla R."/>
            <person name="Ushijima S."/>
            <person name="Smith C.A."/>
            <person name="Donoghue J."/>
            <person name="Ahrendt S."/>
            <person name="Andreopoulos W."/>
            <person name="He G."/>
            <person name="LaButti K."/>
            <person name="Lipzen A."/>
            <person name="Ng V."/>
            <person name="Riley R."/>
            <person name="Sandor L."/>
            <person name="Barry K."/>
            <person name="Martinez A.T."/>
            <person name="Xiao Y."/>
            <person name="Gibbons J.G."/>
            <person name="Terashima K."/>
            <person name="Grigoriev I.V."/>
            <person name="Hibbett D."/>
        </authorList>
    </citation>
    <scope>NUCLEOTIDE SEQUENCE</scope>
    <source>
        <strain evidence="3">ET3784</strain>
    </source>
</reference>
<feature type="compositionally biased region" description="Low complexity" evidence="2">
    <location>
        <begin position="62"/>
        <end position="80"/>
    </location>
</feature>
<dbReference type="GO" id="GO:0005769">
    <property type="term" value="C:early endosome"/>
    <property type="evidence" value="ECO:0007669"/>
    <property type="project" value="TreeGrafter"/>
</dbReference>
<dbReference type="GO" id="GO:0005794">
    <property type="term" value="C:Golgi apparatus"/>
    <property type="evidence" value="ECO:0007669"/>
    <property type="project" value="TreeGrafter"/>
</dbReference>
<dbReference type="GO" id="GO:0005783">
    <property type="term" value="C:endoplasmic reticulum"/>
    <property type="evidence" value="ECO:0007669"/>
    <property type="project" value="TreeGrafter"/>
</dbReference>
<reference evidence="3" key="1">
    <citation type="submission" date="2022-08" db="EMBL/GenBank/DDBJ databases">
        <authorList>
            <consortium name="DOE Joint Genome Institute"/>
            <person name="Min B."/>
            <person name="Sierra-Patev S."/>
            <person name="Naranjo-Ortiz M."/>
            <person name="Looney B."/>
            <person name="Konkel Z."/>
            <person name="Slot J.C."/>
            <person name="Sakamoto Y."/>
            <person name="Steenwyk J.L."/>
            <person name="Rokas A."/>
            <person name="Carro J."/>
            <person name="Camarero S."/>
            <person name="Ferreira P."/>
            <person name="Molpeceres G."/>
            <person name="Ruiz-duenas F.J."/>
            <person name="Serrano A."/>
            <person name="Henrissat B."/>
            <person name="Drula E."/>
            <person name="Hughes K.W."/>
            <person name="Mata J.L."/>
            <person name="Ishikawa N.K."/>
            <person name="Vargas-Isla R."/>
            <person name="Ushijima S."/>
            <person name="Smith C.A."/>
            <person name="Ahrendt S."/>
            <person name="Andreopoulos W."/>
            <person name="He G."/>
            <person name="LaButti K."/>
            <person name="Lipzen A."/>
            <person name="Ng V."/>
            <person name="Riley R."/>
            <person name="Sandor L."/>
            <person name="Barry K."/>
            <person name="Martinez A.T."/>
            <person name="Xiao Y."/>
            <person name="Gibbons J.G."/>
            <person name="Terashima K."/>
            <person name="Hibbett D.S."/>
            <person name="Grigoriev I.V."/>
        </authorList>
    </citation>
    <scope>NUCLEOTIDE SEQUENCE</scope>
    <source>
        <strain evidence="3">ET3784</strain>
    </source>
</reference>
<name>A0AA38JMW1_9AGAR</name>
<dbReference type="GO" id="GO:0005886">
    <property type="term" value="C:plasma membrane"/>
    <property type="evidence" value="ECO:0007669"/>
    <property type="project" value="TreeGrafter"/>
</dbReference>
<protein>
    <submittedName>
        <fullName evidence="3">Uncharacterized protein</fullName>
    </submittedName>
</protein>
<accession>A0AA38JMW1</accession>
<gene>
    <name evidence="3" type="ORF">DFJ43DRAFT_1156806</name>
</gene>
<feature type="region of interest" description="Disordered" evidence="2">
    <location>
        <begin position="41"/>
        <end position="101"/>
    </location>
</feature>
<proteinExistence type="predicted"/>
<dbReference type="GO" id="GO:0006878">
    <property type="term" value="P:intracellular copper ion homeostasis"/>
    <property type="evidence" value="ECO:0007669"/>
    <property type="project" value="TreeGrafter"/>
</dbReference>
<dbReference type="GO" id="GO:0005247">
    <property type="term" value="F:voltage-gated chloride channel activity"/>
    <property type="evidence" value="ECO:0007669"/>
    <property type="project" value="TreeGrafter"/>
</dbReference>
<evidence type="ECO:0000313" key="4">
    <source>
        <dbReference type="Proteomes" id="UP001176059"/>
    </source>
</evidence>
<evidence type="ECO:0000256" key="1">
    <source>
        <dbReference type="ARBA" id="ARBA00023065"/>
    </source>
</evidence>
<organism evidence="3 4">
    <name type="scientific">Lentinula guzmanii</name>
    <dbReference type="NCBI Taxonomy" id="2804957"/>
    <lineage>
        <taxon>Eukaryota</taxon>
        <taxon>Fungi</taxon>
        <taxon>Dikarya</taxon>
        <taxon>Basidiomycota</taxon>
        <taxon>Agaricomycotina</taxon>
        <taxon>Agaricomycetes</taxon>
        <taxon>Agaricomycetidae</taxon>
        <taxon>Agaricales</taxon>
        <taxon>Marasmiineae</taxon>
        <taxon>Omphalotaceae</taxon>
        <taxon>Lentinula</taxon>
    </lineage>
</organism>
<dbReference type="Proteomes" id="UP001176059">
    <property type="component" value="Unassembled WGS sequence"/>
</dbReference>
<feature type="compositionally biased region" description="Basic and acidic residues" evidence="2">
    <location>
        <begin position="84"/>
        <end position="97"/>
    </location>
</feature>
<dbReference type="EMBL" id="JANVFO010000040">
    <property type="protein sequence ID" value="KAJ3728008.1"/>
    <property type="molecule type" value="Genomic_DNA"/>
</dbReference>
<dbReference type="GO" id="GO:0006879">
    <property type="term" value="P:intracellular iron ion homeostasis"/>
    <property type="evidence" value="ECO:0007669"/>
    <property type="project" value="TreeGrafter"/>
</dbReference>
<evidence type="ECO:0000313" key="3">
    <source>
        <dbReference type="EMBL" id="KAJ3728008.1"/>
    </source>
</evidence>
<dbReference type="PANTHER" id="PTHR45711">
    <property type="entry name" value="CHLORIDE CHANNEL PROTEIN"/>
    <property type="match status" value="1"/>
</dbReference>
<comment type="caution">
    <text evidence="3">The sequence shown here is derived from an EMBL/GenBank/DDBJ whole genome shotgun (WGS) entry which is preliminary data.</text>
</comment>
<dbReference type="GO" id="GO:0000324">
    <property type="term" value="C:fungal-type vacuole"/>
    <property type="evidence" value="ECO:0007669"/>
    <property type="project" value="TreeGrafter"/>
</dbReference>